<feature type="compositionally biased region" description="Polar residues" evidence="1">
    <location>
        <begin position="1011"/>
        <end position="1025"/>
    </location>
</feature>
<feature type="compositionally biased region" description="Polar residues" evidence="1">
    <location>
        <begin position="178"/>
        <end position="188"/>
    </location>
</feature>
<feature type="compositionally biased region" description="Basic residues" evidence="1">
    <location>
        <begin position="1383"/>
        <end position="1394"/>
    </location>
</feature>
<proteinExistence type="predicted"/>
<feature type="compositionally biased region" description="Low complexity" evidence="1">
    <location>
        <begin position="1316"/>
        <end position="1327"/>
    </location>
</feature>
<feature type="region of interest" description="Disordered" evidence="1">
    <location>
        <begin position="1257"/>
        <end position="1428"/>
    </location>
</feature>
<feature type="region of interest" description="Disordered" evidence="1">
    <location>
        <begin position="424"/>
        <end position="491"/>
    </location>
</feature>
<feature type="compositionally biased region" description="Polar residues" evidence="1">
    <location>
        <begin position="781"/>
        <end position="797"/>
    </location>
</feature>
<feature type="region of interest" description="Disordered" evidence="1">
    <location>
        <begin position="591"/>
        <end position="661"/>
    </location>
</feature>
<sequence length="1671" mass="182399">MLTSDKLDIAYRCNMASLNLLVIHCAGLALGPIRGLAPEESPQDLLTFPIHTAALGKAPFGASTSLSIPWPTHSQSARIYFIWLYISDARMVDKPAHYPLGSSSALLRQQEHQLRQYTFAAISARERERVRASPEPHLEIMRPVSPFQNKRPLAHQVAQTQETHQSHRQRDQRIWNPHYQTHSSSQPYAHSRPFHTQESSHSSTSSGSHAARSGARARINAHREDQRSARSTQRDADISPALKMMNYDTGYAPSSSDQGQGQISSNAPNASGMLAPPDRSDMSRSTSPEGGLKRRNPGWRKPVPKYIPTPPSTPPTTTFERIPSARGREEPLPPVPSSSSSNQSQNVQSERLYPGSVRARAEPAPVSHHQPTPARPARAATELQVPVMFRDLTSAKTRIGSLQQPAQAHTRQNAMSGLSRVTATPTRNLTRPTPSSRVENASKNQAQVSTAPQAPPQAHTTLHDRIAPAAVVRSARPPSPEQVDERTEARQGMLVHPQPRKVPSMAQLVAMVLPTRSRSRSPSRTPSPGVPLTTADISSPIPLTSAVVAETSNVKSPVTLQAATPNLSVDPPSPVTTVEVVKATALPGSLLHPDQVQLPPSGSSSVKTSPSVSPQPSPRAVPTLLPTRSRSPTPAIIPQYAPPPPPFPPPPPNTPTAVPKPRMSSLLQPLLSSKLAEKIETTATQVEEARTQAVPHAQASAEETLVPEADTKQFSSPEHSVSRTTRRARKKRVPPEQIIADSAKDDIPASRQTDDTRTRTGQWSMMITEQRSPSPMRKDMTASQETDPAAMNGTTGNDRMKEVSSIAAVREYTSSSRNLTPSTRPYVKEVESVANEYADISVPPRVQTPPRRELEQARPPAKEPVIPSEKEQSSVNHTNDLKPKSSEFATAVTQPSVQGEVRARPRPVPVPMNEHAQVSRQSGLVTPPDTPPGTVASKPNIIDEEAWSGSHDNVYAAQNFDTDAKPIPRLQSSEPVSEVKPSVSKSLMRRKTLIQDEQPSSGDDRPVKEAGNTSRPASPISSIDKPTTLVAAIQHETVTPPSKQLPNDWKATITNATSSNINLCPSPPIPTMEEIDRKLNVLPRLKPTAHAQTAQTTDMPTASKYVFRGVSTEQVEHATMELELHIHEVETRRVFEASQLSEKTLVADKGNHIQPSRSPGSKVTDLDSSSTAILTVKHEHIHDFAPISNTLGLAPREEPARSRSPIPRSAAPQKDNTDTSVVQERTDESSIVTTTPEDAAVSFSASVDSPVRRPAEVFARSHSSGSKRKGRATRAQELEIRSAKPGRFADHSPDNEVRHRNPEAPVVKDTSPAPIEPESLPKLSSPSQRYQTLGGMKRLPLNGSESNLTQSRLKDSGRDGLSSPQIAARSLPSSTQAQSPPRPPRHLHGQHKRLPAPEVTQAYRPPTPPIPSHYKKKSSNDLLPAEPPTFMKPAVHVIYPDTSTSHGHSLSGDSALNMRPTNIMNRGQPNPSINSQPYKDDRVRPQSPSLTIPTIDDDDDTAADTYPQVPPKARRHEVNTNGSSVPSDRPADFAIQHATRGQVRYPSAPVGQAKAHILMLPPSSNSSRSRTGDNMDGSFGTNPRSRNGQQPRAKKAARSHSEKVFRKNDNVHPLARSRSTPIPSSRQRSRRGFWRIFGLWARVFMSKFRTWRSPTPSPSQSSEYGGYYDVY</sequence>
<dbReference type="OrthoDB" id="3267881at2759"/>
<feature type="region of interest" description="Disordered" evidence="1">
    <location>
        <begin position="514"/>
        <end position="537"/>
    </location>
</feature>
<feature type="compositionally biased region" description="Polar residues" evidence="1">
    <location>
        <begin position="1652"/>
        <end position="1663"/>
    </location>
</feature>
<feature type="compositionally biased region" description="Polar residues" evidence="1">
    <location>
        <begin position="1617"/>
        <end position="1626"/>
    </location>
</feature>
<feature type="region of interest" description="Disordered" evidence="1">
    <location>
        <begin position="965"/>
        <end position="1025"/>
    </location>
</feature>
<feature type="compositionally biased region" description="Polar residues" evidence="1">
    <location>
        <begin position="887"/>
        <end position="897"/>
    </location>
</feature>
<feature type="compositionally biased region" description="Low complexity" evidence="1">
    <location>
        <begin position="254"/>
        <end position="265"/>
    </location>
</feature>
<feature type="compositionally biased region" description="Low complexity" evidence="1">
    <location>
        <begin position="371"/>
        <end position="381"/>
    </location>
</feature>
<comment type="caution">
    <text evidence="2">The sequence shown here is derived from an EMBL/GenBank/DDBJ whole genome shotgun (WGS) entry which is preliminary data.</text>
</comment>
<organism evidence="2 3">
    <name type="scientific">Sanghuangporus baumii</name>
    <name type="common">Phellinus baumii</name>
    <dbReference type="NCBI Taxonomy" id="108892"/>
    <lineage>
        <taxon>Eukaryota</taxon>
        <taxon>Fungi</taxon>
        <taxon>Dikarya</taxon>
        <taxon>Basidiomycota</taxon>
        <taxon>Agaricomycotina</taxon>
        <taxon>Agaricomycetes</taxon>
        <taxon>Hymenochaetales</taxon>
        <taxon>Hymenochaetaceae</taxon>
        <taxon>Sanghuangporus</taxon>
    </lineage>
</organism>
<feature type="compositionally biased region" description="Low complexity" evidence="1">
    <location>
        <begin position="599"/>
        <end position="612"/>
    </location>
</feature>
<reference evidence="2" key="1">
    <citation type="submission" date="2016-06" db="EMBL/GenBank/DDBJ databases">
        <title>Draft Genome sequence of the fungus Inonotus baumii.</title>
        <authorList>
            <person name="Zhu H."/>
            <person name="Lin W."/>
        </authorList>
    </citation>
    <scope>NUCLEOTIDE SEQUENCE</scope>
    <source>
        <strain evidence="2">821</strain>
    </source>
</reference>
<feature type="compositionally biased region" description="Low complexity" evidence="1">
    <location>
        <begin position="199"/>
        <end position="218"/>
    </location>
</feature>
<feature type="region of interest" description="Disordered" evidence="1">
    <location>
        <begin position="840"/>
        <end position="938"/>
    </location>
</feature>
<feature type="region of interest" description="Disordered" evidence="1">
    <location>
        <begin position="1559"/>
        <end position="1627"/>
    </location>
</feature>
<feature type="compositionally biased region" description="Polar residues" evidence="1">
    <location>
        <begin position="761"/>
        <end position="773"/>
    </location>
</feature>
<feature type="region of interest" description="Disordered" evidence="1">
    <location>
        <begin position="126"/>
        <end position="381"/>
    </location>
</feature>
<feature type="compositionally biased region" description="Basic and acidic residues" evidence="1">
    <location>
        <begin position="1599"/>
        <end position="1610"/>
    </location>
</feature>
<protein>
    <submittedName>
        <fullName evidence="2">Uncharacterized protein</fullName>
    </submittedName>
</protein>
<dbReference type="Proteomes" id="UP000757232">
    <property type="component" value="Unassembled WGS sequence"/>
</dbReference>
<feature type="region of interest" description="Disordered" evidence="1">
    <location>
        <begin position="696"/>
        <end position="802"/>
    </location>
</feature>
<feature type="compositionally biased region" description="Basic and acidic residues" evidence="1">
    <location>
        <begin position="164"/>
        <end position="173"/>
    </location>
</feature>
<gene>
    <name evidence="2" type="ORF">A7U60_g8386</name>
</gene>
<feature type="compositionally biased region" description="Basic and acidic residues" evidence="1">
    <location>
        <begin position="1274"/>
        <end position="1302"/>
    </location>
</feature>
<feature type="compositionally biased region" description="Basic and acidic residues" evidence="1">
    <location>
        <begin position="742"/>
        <end position="758"/>
    </location>
</feature>
<feature type="compositionally biased region" description="Polar residues" evidence="1">
    <location>
        <begin position="1218"/>
        <end position="1236"/>
    </location>
</feature>
<feature type="compositionally biased region" description="Polar residues" evidence="1">
    <location>
        <begin position="712"/>
        <end position="723"/>
    </location>
</feature>
<feature type="compositionally biased region" description="Polar residues" evidence="1">
    <location>
        <begin position="424"/>
        <end position="452"/>
    </location>
</feature>
<feature type="compositionally biased region" description="Pro residues" evidence="1">
    <location>
        <begin position="305"/>
        <end position="314"/>
    </location>
</feature>
<accession>A0A9Q5HR03</accession>
<dbReference type="EMBL" id="LNZH02000215">
    <property type="protein sequence ID" value="OCB84402.1"/>
    <property type="molecule type" value="Genomic_DNA"/>
</dbReference>
<feature type="compositionally biased region" description="Basic and acidic residues" evidence="1">
    <location>
        <begin position="126"/>
        <end position="140"/>
    </location>
</feature>
<evidence type="ECO:0000313" key="2">
    <source>
        <dbReference type="EMBL" id="OCB84402.1"/>
    </source>
</evidence>
<evidence type="ECO:0000313" key="3">
    <source>
        <dbReference type="Proteomes" id="UP000757232"/>
    </source>
</evidence>
<feature type="compositionally biased region" description="Basic and acidic residues" evidence="1">
    <location>
        <begin position="221"/>
        <end position="237"/>
    </location>
</feature>
<feature type="region of interest" description="Disordered" evidence="1">
    <location>
        <begin position="1441"/>
        <end position="1530"/>
    </location>
</feature>
<feature type="compositionally biased region" description="Low complexity" evidence="1">
    <location>
        <begin position="467"/>
        <end position="476"/>
    </location>
</feature>
<feature type="compositionally biased region" description="Polar residues" evidence="1">
    <location>
        <begin position="1579"/>
        <end position="1590"/>
    </location>
</feature>
<feature type="region of interest" description="Disordered" evidence="1">
    <location>
        <begin position="1187"/>
        <end position="1237"/>
    </location>
</feature>
<feature type="region of interest" description="Disordered" evidence="1">
    <location>
        <begin position="1651"/>
        <end position="1671"/>
    </location>
</feature>
<keyword evidence="3" id="KW-1185">Reference proteome</keyword>
<feature type="compositionally biased region" description="Low complexity" evidence="1">
    <location>
        <begin position="337"/>
        <end position="349"/>
    </location>
</feature>
<feature type="compositionally biased region" description="Polar residues" evidence="1">
    <location>
        <begin position="1441"/>
        <end position="1477"/>
    </location>
</feature>
<evidence type="ECO:0000256" key="1">
    <source>
        <dbReference type="SAM" id="MobiDB-lite"/>
    </source>
</evidence>
<feature type="compositionally biased region" description="Pro residues" evidence="1">
    <location>
        <begin position="640"/>
        <end position="654"/>
    </location>
</feature>
<feature type="compositionally biased region" description="Low complexity" evidence="1">
    <location>
        <begin position="972"/>
        <end position="986"/>
    </location>
</feature>
<feature type="compositionally biased region" description="Low complexity" evidence="1">
    <location>
        <begin position="514"/>
        <end position="527"/>
    </location>
</feature>
<name>A0A9Q5HR03_SANBA</name>